<dbReference type="PANTHER" id="PTHR43304">
    <property type="entry name" value="PHYTOCHROME-LIKE PROTEIN CPH1"/>
    <property type="match status" value="1"/>
</dbReference>
<dbReference type="PANTHER" id="PTHR43304:SF1">
    <property type="entry name" value="PAC DOMAIN-CONTAINING PROTEIN"/>
    <property type="match status" value="1"/>
</dbReference>
<dbReference type="Pfam" id="PF08448">
    <property type="entry name" value="PAS_4"/>
    <property type="match status" value="1"/>
</dbReference>
<evidence type="ECO:0000256" key="2">
    <source>
        <dbReference type="ARBA" id="ARBA00012438"/>
    </source>
</evidence>
<comment type="catalytic activity">
    <reaction evidence="1">
        <text>ATP + protein L-histidine = ADP + protein N-phospho-L-histidine.</text>
        <dbReference type="EC" id="2.7.13.3"/>
    </reaction>
</comment>
<protein>
    <recommendedName>
        <fullName evidence="2">histidine kinase</fullName>
        <ecNumber evidence="2">2.7.13.3</ecNumber>
    </recommendedName>
</protein>
<dbReference type="GO" id="GO:0006355">
    <property type="term" value="P:regulation of DNA-templated transcription"/>
    <property type="evidence" value="ECO:0007669"/>
    <property type="project" value="InterPro"/>
</dbReference>
<dbReference type="InterPro" id="IPR001610">
    <property type="entry name" value="PAC"/>
</dbReference>
<dbReference type="NCBIfam" id="TIGR00229">
    <property type="entry name" value="sensory_box"/>
    <property type="match status" value="5"/>
</dbReference>
<dbReference type="Pfam" id="PF13188">
    <property type="entry name" value="PAS_8"/>
    <property type="match status" value="1"/>
</dbReference>
<feature type="domain" description="PAS" evidence="6">
    <location>
        <begin position="258"/>
        <end position="331"/>
    </location>
</feature>
<dbReference type="InterPro" id="IPR000700">
    <property type="entry name" value="PAS-assoc_C"/>
</dbReference>
<comment type="caution">
    <text evidence="8">The sequence shown here is derived from an EMBL/GenBank/DDBJ whole genome shotgun (WGS) entry which is preliminary data.</text>
</comment>
<keyword evidence="3" id="KW-0597">Phosphoprotein</keyword>
<feature type="domain" description="PAC" evidence="7">
    <location>
        <begin position="89"/>
        <end position="139"/>
    </location>
</feature>
<dbReference type="AlphaFoldDB" id="A0A0F9JFC4"/>
<evidence type="ECO:0000256" key="3">
    <source>
        <dbReference type="ARBA" id="ARBA00022553"/>
    </source>
</evidence>
<dbReference type="CDD" id="cd00130">
    <property type="entry name" value="PAS"/>
    <property type="match status" value="5"/>
</dbReference>
<feature type="domain" description="PAS" evidence="6">
    <location>
        <begin position="386"/>
        <end position="457"/>
    </location>
</feature>
<dbReference type="Pfam" id="PF13426">
    <property type="entry name" value="PAS_9"/>
    <property type="match status" value="3"/>
</dbReference>
<dbReference type="InterPro" id="IPR000014">
    <property type="entry name" value="PAS"/>
</dbReference>
<evidence type="ECO:0000256" key="1">
    <source>
        <dbReference type="ARBA" id="ARBA00000085"/>
    </source>
</evidence>
<evidence type="ECO:0000259" key="6">
    <source>
        <dbReference type="PROSITE" id="PS50112"/>
    </source>
</evidence>
<dbReference type="SMART" id="SM00086">
    <property type="entry name" value="PAC"/>
    <property type="match status" value="4"/>
</dbReference>
<feature type="domain" description="PAC" evidence="7">
    <location>
        <begin position="334"/>
        <end position="385"/>
    </location>
</feature>
<feature type="domain" description="PAS" evidence="6">
    <location>
        <begin position="630"/>
        <end position="673"/>
    </location>
</feature>
<proteinExistence type="predicted"/>
<evidence type="ECO:0000313" key="8">
    <source>
        <dbReference type="EMBL" id="KKM68529.1"/>
    </source>
</evidence>
<reference evidence="8" key="1">
    <citation type="journal article" date="2015" name="Nature">
        <title>Complex archaea that bridge the gap between prokaryotes and eukaryotes.</title>
        <authorList>
            <person name="Spang A."/>
            <person name="Saw J.H."/>
            <person name="Jorgensen S.L."/>
            <person name="Zaremba-Niedzwiedzka K."/>
            <person name="Martijn J."/>
            <person name="Lind A.E."/>
            <person name="van Eijk R."/>
            <person name="Schleper C."/>
            <person name="Guy L."/>
            <person name="Ettema T.J."/>
        </authorList>
    </citation>
    <scope>NUCLEOTIDE SEQUENCE</scope>
</reference>
<feature type="domain" description="PAC" evidence="7">
    <location>
        <begin position="210"/>
        <end position="261"/>
    </location>
</feature>
<dbReference type="PROSITE" id="PS50112">
    <property type="entry name" value="PAS"/>
    <property type="match status" value="4"/>
</dbReference>
<dbReference type="InterPro" id="IPR052162">
    <property type="entry name" value="Sensor_kinase/Photoreceptor"/>
</dbReference>
<dbReference type="PROSITE" id="PS50113">
    <property type="entry name" value="PAC"/>
    <property type="match status" value="4"/>
</dbReference>
<dbReference type="Gene3D" id="3.30.450.20">
    <property type="entry name" value="PAS domain"/>
    <property type="match status" value="5"/>
</dbReference>
<feature type="domain" description="PAC" evidence="7">
    <location>
        <begin position="460"/>
        <end position="510"/>
    </location>
</feature>
<feature type="domain" description="PAS" evidence="6">
    <location>
        <begin position="16"/>
        <end position="59"/>
    </location>
</feature>
<dbReference type="EC" id="2.7.13.3" evidence="2"/>
<dbReference type="InterPro" id="IPR035965">
    <property type="entry name" value="PAS-like_dom_sf"/>
</dbReference>
<keyword evidence="5" id="KW-0418">Kinase</keyword>
<dbReference type="InterPro" id="IPR013656">
    <property type="entry name" value="PAS_4"/>
</dbReference>
<gene>
    <name evidence="8" type="ORF">LCGC14_1459950</name>
</gene>
<evidence type="ECO:0000256" key="4">
    <source>
        <dbReference type="ARBA" id="ARBA00022679"/>
    </source>
</evidence>
<organism evidence="8">
    <name type="scientific">marine sediment metagenome</name>
    <dbReference type="NCBI Taxonomy" id="412755"/>
    <lineage>
        <taxon>unclassified sequences</taxon>
        <taxon>metagenomes</taxon>
        <taxon>ecological metagenomes</taxon>
    </lineage>
</organism>
<keyword evidence="4" id="KW-0808">Transferase</keyword>
<dbReference type="SMART" id="SM00091">
    <property type="entry name" value="PAS"/>
    <property type="match status" value="5"/>
</dbReference>
<dbReference type="SUPFAM" id="SSF55785">
    <property type="entry name" value="PYP-like sensor domain (PAS domain)"/>
    <property type="match status" value="5"/>
</dbReference>
<evidence type="ECO:0000259" key="7">
    <source>
        <dbReference type="PROSITE" id="PS50113"/>
    </source>
</evidence>
<name>A0A0F9JFC4_9ZZZZ</name>
<dbReference type="GO" id="GO:0004673">
    <property type="term" value="F:protein histidine kinase activity"/>
    <property type="evidence" value="ECO:0007669"/>
    <property type="project" value="UniProtKB-EC"/>
</dbReference>
<dbReference type="EMBL" id="LAZR01010152">
    <property type="protein sequence ID" value="KKM68529.1"/>
    <property type="molecule type" value="Genomic_DNA"/>
</dbReference>
<feature type="non-terminal residue" evidence="8">
    <location>
        <position position="1"/>
    </location>
</feature>
<accession>A0A0F9JFC4</accession>
<sequence>FKSMEQIALERKLKETELRYRTTFDQSPDGIIILDFETTRAIEFNIAICDILGYSREEFAELKVSDYDAIEDPSNTRAHIEKVLLLGRDDFDTKMLTKNGDIKDIHVIAKVIELSGKKYSQSVWRDITESKKTERKLKESEEKWKALSENSPAHVLLLDREHKIIFINRTVPDLSKEEVIGTSIYNFTPQEFHKVTRDCYYSVWETGEPSSITTKYITKEGDARYFDVRVGPVFKSGKVVALISHSIDITERKKKEEKIRLQSKIIENMSEGVYLIKLDDGTIVYTNPAFEEMFGYNPGEMISKNVAIVNAPTDKSPEETREEIMGILKDTGEWHGEVLNIKKDGTPFWCYANVSLFDHPEYGMVVVSVHTDITERKKIEQELEESEEMYRSLFENSPLAIGILDMTGKIVNVNSGHKISGFDKEELIGKSFAELSLIPKESLPKIVNGFKSLIKKGYSKPEEIQLINKDGNPRWSYIQASVIKLGDKNLIQVITQNITKIKETEQKLAERVKELTCLYELSKLVENPVISLRDILNSTLNLILPAFQFPDITTARITYNGREYKPTNYEETEWKLSTMVEINEKPLQMEFYYLEDKPFLKEEHELINEIGIRLKTSIEEKEVQKKLQLSEDKYRTLFESSVDGIASADMEGNVIDANKAFLDMLGYSKDEFLKLPYYNFLLLRDKKDKYFLFY</sequence>
<evidence type="ECO:0000256" key="5">
    <source>
        <dbReference type="ARBA" id="ARBA00022777"/>
    </source>
</evidence>